<keyword evidence="1" id="KW-0472">Membrane</keyword>
<evidence type="ECO:0000313" key="3">
    <source>
        <dbReference type="Proteomes" id="UP000828390"/>
    </source>
</evidence>
<dbReference type="EMBL" id="JAIWYP010000001">
    <property type="protein sequence ID" value="KAH3890264.1"/>
    <property type="molecule type" value="Genomic_DNA"/>
</dbReference>
<comment type="caution">
    <text evidence="2">The sequence shown here is derived from an EMBL/GenBank/DDBJ whole genome shotgun (WGS) entry which is preliminary data.</text>
</comment>
<evidence type="ECO:0000313" key="2">
    <source>
        <dbReference type="EMBL" id="KAH3890264.1"/>
    </source>
</evidence>
<proteinExistence type="predicted"/>
<reference evidence="2" key="1">
    <citation type="journal article" date="2019" name="bioRxiv">
        <title>The Genome of the Zebra Mussel, Dreissena polymorpha: A Resource for Invasive Species Research.</title>
        <authorList>
            <person name="McCartney M.A."/>
            <person name="Auch B."/>
            <person name="Kono T."/>
            <person name="Mallez S."/>
            <person name="Zhang Y."/>
            <person name="Obille A."/>
            <person name="Becker A."/>
            <person name="Abrahante J.E."/>
            <person name="Garbe J."/>
            <person name="Badalamenti J.P."/>
            <person name="Herman A."/>
            <person name="Mangelson H."/>
            <person name="Liachko I."/>
            <person name="Sullivan S."/>
            <person name="Sone E.D."/>
            <person name="Koren S."/>
            <person name="Silverstein K.A.T."/>
            <person name="Beckman K.B."/>
            <person name="Gohl D.M."/>
        </authorList>
    </citation>
    <scope>NUCLEOTIDE SEQUENCE</scope>
    <source>
        <strain evidence="2">Duluth1</strain>
        <tissue evidence="2">Whole animal</tissue>
    </source>
</reference>
<feature type="transmembrane region" description="Helical" evidence="1">
    <location>
        <begin position="104"/>
        <end position="123"/>
    </location>
</feature>
<keyword evidence="1" id="KW-1133">Transmembrane helix</keyword>
<sequence length="220" mass="24041">MASLECGGYVMLVVLLCPLILQGIGLYSRDWVDGSACEVFGKTSQCCINASLCAPGIGLGADTVALGFEIASCILIAFPVLYAIAEACCDPDELKSCPGLVSGLLFIGYPLAGFCSLIGCIIMRAKFAKFHLGSAFDCCLASGLYILILCILVFGYTWHKHKQSRDKTDRPTELEVESRARPENVIEFTNVQETTHVRVTPDGKLEFIRKLNVFQMFIHK</sequence>
<feature type="transmembrane region" description="Helical" evidence="1">
    <location>
        <begin position="135"/>
        <end position="158"/>
    </location>
</feature>
<protein>
    <submittedName>
        <fullName evidence="2">Uncharacterized protein</fullName>
    </submittedName>
</protein>
<dbReference type="Proteomes" id="UP000828390">
    <property type="component" value="Unassembled WGS sequence"/>
</dbReference>
<evidence type="ECO:0000256" key="1">
    <source>
        <dbReference type="SAM" id="Phobius"/>
    </source>
</evidence>
<feature type="transmembrane region" description="Helical" evidence="1">
    <location>
        <begin position="64"/>
        <end position="84"/>
    </location>
</feature>
<keyword evidence="1" id="KW-0812">Transmembrane</keyword>
<name>A0A9D4S2M1_DREPO</name>
<reference evidence="2" key="2">
    <citation type="submission" date="2020-11" db="EMBL/GenBank/DDBJ databases">
        <authorList>
            <person name="McCartney M.A."/>
            <person name="Auch B."/>
            <person name="Kono T."/>
            <person name="Mallez S."/>
            <person name="Becker A."/>
            <person name="Gohl D.M."/>
            <person name="Silverstein K.A.T."/>
            <person name="Koren S."/>
            <person name="Bechman K.B."/>
            <person name="Herman A."/>
            <person name="Abrahante J.E."/>
            <person name="Garbe J."/>
        </authorList>
    </citation>
    <scope>NUCLEOTIDE SEQUENCE</scope>
    <source>
        <strain evidence="2">Duluth1</strain>
        <tissue evidence="2">Whole animal</tissue>
    </source>
</reference>
<dbReference type="AlphaFoldDB" id="A0A9D4S2M1"/>
<feature type="transmembrane region" description="Helical" evidence="1">
    <location>
        <begin position="6"/>
        <end position="27"/>
    </location>
</feature>
<organism evidence="2 3">
    <name type="scientific">Dreissena polymorpha</name>
    <name type="common">Zebra mussel</name>
    <name type="synonym">Mytilus polymorpha</name>
    <dbReference type="NCBI Taxonomy" id="45954"/>
    <lineage>
        <taxon>Eukaryota</taxon>
        <taxon>Metazoa</taxon>
        <taxon>Spiralia</taxon>
        <taxon>Lophotrochozoa</taxon>
        <taxon>Mollusca</taxon>
        <taxon>Bivalvia</taxon>
        <taxon>Autobranchia</taxon>
        <taxon>Heteroconchia</taxon>
        <taxon>Euheterodonta</taxon>
        <taxon>Imparidentia</taxon>
        <taxon>Neoheterodontei</taxon>
        <taxon>Myida</taxon>
        <taxon>Dreissenoidea</taxon>
        <taxon>Dreissenidae</taxon>
        <taxon>Dreissena</taxon>
    </lineage>
</organism>
<accession>A0A9D4S2M1</accession>
<keyword evidence="3" id="KW-1185">Reference proteome</keyword>
<gene>
    <name evidence="2" type="ORF">DPMN_014339</name>
</gene>